<comment type="caution">
    <text evidence="1">The sequence shown here is derived from an EMBL/GenBank/DDBJ whole genome shotgun (WGS) entry which is preliminary data.</text>
</comment>
<evidence type="ECO:0000313" key="1">
    <source>
        <dbReference type="EMBL" id="PZO59908.1"/>
    </source>
</evidence>
<evidence type="ECO:0000313" key="2">
    <source>
        <dbReference type="Proteomes" id="UP000249794"/>
    </source>
</evidence>
<dbReference type="Proteomes" id="UP000249794">
    <property type="component" value="Unassembled WGS sequence"/>
</dbReference>
<dbReference type="SUPFAM" id="SSF51206">
    <property type="entry name" value="cAMP-binding domain-like"/>
    <property type="match status" value="1"/>
</dbReference>
<gene>
    <name evidence="1" type="ORF">DCF15_03090</name>
</gene>
<dbReference type="InterPro" id="IPR018490">
    <property type="entry name" value="cNMP-bd_dom_sf"/>
</dbReference>
<name>A0A2W4ZYF1_9CYAN</name>
<reference evidence="1 2" key="2">
    <citation type="submission" date="2018-06" db="EMBL/GenBank/DDBJ databases">
        <title>Metagenomic assembly of (sub)arctic Cyanobacteria and their associated microbiome from non-axenic cultures.</title>
        <authorList>
            <person name="Baurain D."/>
        </authorList>
    </citation>
    <scope>NUCLEOTIDE SEQUENCE [LARGE SCALE GENOMIC DNA]</scope>
    <source>
        <strain evidence="1">ULC027bin1</strain>
    </source>
</reference>
<organism evidence="1 2">
    <name type="scientific">Phormidesmis priestleyi</name>
    <dbReference type="NCBI Taxonomy" id="268141"/>
    <lineage>
        <taxon>Bacteria</taxon>
        <taxon>Bacillati</taxon>
        <taxon>Cyanobacteriota</taxon>
        <taxon>Cyanophyceae</taxon>
        <taxon>Leptolyngbyales</taxon>
        <taxon>Leptolyngbyaceae</taxon>
        <taxon>Phormidesmis</taxon>
    </lineage>
</organism>
<dbReference type="AlphaFoldDB" id="A0A2W4ZYF1"/>
<accession>A0A2W4ZYF1</accession>
<dbReference type="InterPro" id="IPR014710">
    <property type="entry name" value="RmlC-like_jellyroll"/>
</dbReference>
<reference evidence="2" key="1">
    <citation type="submission" date="2018-04" db="EMBL/GenBank/DDBJ databases">
        <authorList>
            <person name="Cornet L."/>
        </authorList>
    </citation>
    <scope>NUCLEOTIDE SEQUENCE [LARGE SCALE GENOMIC DNA]</scope>
</reference>
<sequence length="279" mass="31775">MAKKKVQAAFSPDWITELTQNNFLFRGLDPSELAQYLQTEDCSIEKLYSSRPIYTAYLPDAPLEHLFVIMQGGPVIVRSAPLDRIIALTYAGGCFGMLDLDFGHSRRYRGFPSLVEAYKTTDAIKIPKQVIQQLYQTNPVFQSRYSLLFELREKFQYHLLNCSTYPPQAVAALLRALIYQERSLGNQPQHQPQAKATNPDQKEQDSSIFCFDLPVDIIARACQLNHRTIEQVLKGMTKVGLIKENDKSEAVDLIQVCDPEGLKAVYGATRDKVDWWPLR</sequence>
<dbReference type="EMBL" id="QBMP01000016">
    <property type="protein sequence ID" value="PZO59908.1"/>
    <property type="molecule type" value="Genomic_DNA"/>
</dbReference>
<dbReference type="Gene3D" id="2.60.120.10">
    <property type="entry name" value="Jelly Rolls"/>
    <property type="match status" value="1"/>
</dbReference>
<protein>
    <submittedName>
        <fullName evidence="1">cAMP-binding protein</fullName>
    </submittedName>
</protein>
<proteinExistence type="predicted"/>